<evidence type="ECO:0000313" key="1">
    <source>
        <dbReference type="EMBL" id="KAJ2804531.1"/>
    </source>
</evidence>
<keyword evidence="2" id="KW-1185">Reference proteome</keyword>
<sequence length="515" mass="57720">MLLLDIAAEALRPTLICAAAGVYVVWSVIYALYISPVRNIPGPLLHRISWVPMRIMELLGAEQKVMRCLYEKYGNVFILEPTRIALGDPGDCAKVLSTHAFRKDYYYDRVEVFEPNTLLTSDPGLNSHRRRQIGPALNLRNLLHMEDIILDAGARQILEKWDCALAAAGPDGQARVCYYDDFVLMAFDVVSSLSFGQAYRSLTTGERHIIDLTRQCIKVTFMEMGVPIMKYRPFKWLAGSLYAQADKLFEFTSKIIKTRKQLLASGAEKPKDILQSFIDAEDPESKVRMTPSEVQTEVIVSAIAGSDTTSLTLSWTLHLLLLHPQCLRRVTDEVRAAFAAGHTIRYEEAKEKLPYLEACLYESMRLRSVAGNIPRIVPPGGMTFQGHLIPGGYSCAVSIAAVSINKDVWDRPHAFDPERFIANPDNKRAVLTFSSGVRICPGRFLAWWEMVTAMANIFNAYDLSLPDDALFTPYKLDANGQPVTMSEYHGITRFPKYPARDCVVVISKRPSAGDK</sequence>
<dbReference type="Proteomes" id="UP001140087">
    <property type="component" value="Unassembled WGS sequence"/>
</dbReference>
<accession>A0ACC1LBE2</accession>
<reference evidence="1" key="1">
    <citation type="submission" date="2022-07" db="EMBL/GenBank/DDBJ databases">
        <title>Phylogenomic reconstructions and comparative analyses of Kickxellomycotina fungi.</title>
        <authorList>
            <person name="Reynolds N.K."/>
            <person name="Stajich J.E."/>
            <person name="Barry K."/>
            <person name="Grigoriev I.V."/>
            <person name="Crous P."/>
            <person name="Smith M.E."/>
        </authorList>
    </citation>
    <scope>NUCLEOTIDE SEQUENCE</scope>
    <source>
        <strain evidence="1">BCRC 34780</strain>
    </source>
</reference>
<dbReference type="EMBL" id="JANBUN010000346">
    <property type="protein sequence ID" value="KAJ2804531.1"/>
    <property type="molecule type" value="Genomic_DNA"/>
</dbReference>
<gene>
    <name evidence="1" type="ORF">H4R21_001609</name>
</gene>
<protein>
    <submittedName>
        <fullName evidence="1">Uncharacterized protein</fullName>
    </submittedName>
</protein>
<organism evidence="1 2">
    <name type="scientific">Coemansia helicoidea</name>
    <dbReference type="NCBI Taxonomy" id="1286919"/>
    <lineage>
        <taxon>Eukaryota</taxon>
        <taxon>Fungi</taxon>
        <taxon>Fungi incertae sedis</taxon>
        <taxon>Zoopagomycota</taxon>
        <taxon>Kickxellomycotina</taxon>
        <taxon>Kickxellomycetes</taxon>
        <taxon>Kickxellales</taxon>
        <taxon>Kickxellaceae</taxon>
        <taxon>Coemansia</taxon>
    </lineage>
</organism>
<name>A0ACC1LBE2_9FUNG</name>
<proteinExistence type="predicted"/>
<comment type="caution">
    <text evidence="1">The sequence shown here is derived from an EMBL/GenBank/DDBJ whole genome shotgun (WGS) entry which is preliminary data.</text>
</comment>
<evidence type="ECO:0000313" key="2">
    <source>
        <dbReference type="Proteomes" id="UP001140087"/>
    </source>
</evidence>